<organism evidence="2 3">
    <name type="scientific">Didymella glomerata</name>
    <dbReference type="NCBI Taxonomy" id="749621"/>
    <lineage>
        <taxon>Eukaryota</taxon>
        <taxon>Fungi</taxon>
        <taxon>Dikarya</taxon>
        <taxon>Ascomycota</taxon>
        <taxon>Pezizomycotina</taxon>
        <taxon>Dothideomycetes</taxon>
        <taxon>Pleosporomycetidae</taxon>
        <taxon>Pleosporales</taxon>
        <taxon>Pleosporineae</taxon>
        <taxon>Didymellaceae</taxon>
        <taxon>Didymella</taxon>
    </lineage>
</organism>
<name>A0A9W8WXZ3_9PLEO</name>
<feature type="transmembrane region" description="Helical" evidence="1">
    <location>
        <begin position="36"/>
        <end position="61"/>
    </location>
</feature>
<comment type="caution">
    <text evidence="2">The sequence shown here is derived from an EMBL/GenBank/DDBJ whole genome shotgun (WGS) entry which is preliminary data.</text>
</comment>
<dbReference type="EMBL" id="JAPEUV010000055">
    <property type="protein sequence ID" value="KAJ4335904.1"/>
    <property type="molecule type" value="Genomic_DNA"/>
</dbReference>
<keyword evidence="1" id="KW-0812">Transmembrane</keyword>
<keyword evidence="3" id="KW-1185">Reference proteome</keyword>
<evidence type="ECO:0000313" key="3">
    <source>
        <dbReference type="Proteomes" id="UP001140562"/>
    </source>
</evidence>
<evidence type="ECO:0000256" key="1">
    <source>
        <dbReference type="SAM" id="Phobius"/>
    </source>
</evidence>
<feature type="transmembrane region" description="Helical" evidence="1">
    <location>
        <begin position="6"/>
        <end position="24"/>
    </location>
</feature>
<protein>
    <submittedName>
        <fullName evidence="2">Uncharacterized protein</fullName>
    </submittedName>
</protein>
<accession>A0A9W8WXZ3</accession>
<feature type="transmembrane region" description="Helical" evidence="1">
    <location>
        <begin position="81"/>
        <end position="103"/>
    </location>
</feature>
<keyword evidence="1" id="KW-1133">Transmembrane helix</keyword>
<evidence type="ECO:0000313" key="2">
    <source>
        <dbReference type="EMBL" id="KAJ4335904.1"/>
    </source>
</evidence>
<dbReference type="AlphaFoldDB" id="A0A9W8WXZ3"/>
<dbReference type="Proteomes" id="UP001140562">
    <property type="component" value="Unassembled WGS sequence"/>
</dbReference>
<proteinExistence type="predicted"/>
<reference evidence="2" key="1">
    <citation type="submission" date="2022-10" db="EMBL/GenBank/DDBJ databases">
        <title>Tapping the CABI collections for fungal endophytes: first genome assemblies for Collariella, Neodidymelliopsis, Ascochyta clinopodiicola, Didymella pomorum, Didymosphaeria variabile, Neocosmospora piperis and Neocucurbitaria cava.</title>
        <authorList>
            <person name="Hill R."/>
        </authorList>
    </citation>
    <scope>NUCLEOTIDE SEQUENCE</scope>
    <source>
        <strain evidence="2">IMI 360193</strain>
    </source>
</reference>
<dbReference type="OrthoDB" id="4502894at2759"/>
<keyword evidence="1" id="KW-0472">Membrane</keyword>
<gene>
    <name evidence="2" type="ORF">N0V87_005760</name>
</gene>
<sequence>MDGALVKFLTVVNLVWWPISKLIATVRIVLSPILRLVVFLLSPIWIVGSFLVLPFVHLARGLYHTLTLPLQVKWLERIETLYIYLGTAGLIGCMTGAILYFIFRFLSSSLSIDAGSKEKPRKGRTTAEFRAARREKQDQVLTRSLPIPVVVDKVSGRRGRGLLSQTIVEEDDSDF</sequence>